<sequence>MVGFVLTSPASGPLGPVANSDSLLLCSTFSAQPALCMPVQYLAVQTKRAWFRSRVFAVRPWVKSHTECRFGYLRLTASIDILQRSFACFAPIPSRPAMTQLSLYWDADDDVEDIRRYTAGGFHPIRLGDVVSSPSGSSNSSLAQQYRILHKLGHGAFATVWLAEALHAPSQCYVALKICVAGADPRHELDISNRIPQGEETQNVLRLRDSFSLEGPNGVHTVLVSDVLGSLLSVVSAPGGRKHARMLCHQIACGLAALHRHGIAHGDLHAGNIGIAMPTLGQHSPREILDYFGRPECTVVLPSVHPERPEALPPYLVPPISIIDYLMGNDPAFAETPLRAEIMDLGNAIVVDEQARPSCTPAAVCAPELMFERVARSVDPPSTRESDIWSFACTVRWLTLSPGPHTLRRRAQIYELVFGARLFHFAAPNDALLGTMATLCGEVPLGWKNYWESRERLSSMNISQEAADAEWRRRREQVTKGAEATHSQAEVEEIFTLLRSMLKINPERRATIEKVLQHPWFTRADEASG</sequence>
<name>A0A369J5F0_HYPMA</name>
<dbReference type="Proteomes" id="UP000076154">
    <property type="component" value="Unassembled WGS sequence"/>
</dbReference>
<evidence type="ECO:0000256" key="5">
    <source>
        <dbReference type="ARBA" id="ARBA00022777"/>
    </source>
</evidence>
<protein>
    <recommendedName>
        <fullName evidence="1">non-specific serine/threonine protein kinase</fullName>
        <ecNumber evidence="1">2.7.11.1</ecNumber>
    </recommendedName>
</protein>
<gene>
    <name evidence="11" type="primary">spk-1</name>
    <name evidence="11" type="ORF">Hypma_003685</name>
</gene>
<keyword evidence="12" id="KW-1185">Reference proteome</keyword>
<dbReference type="SMART" id="SM00220">
    <property type="entry name" value="S_TKc"/>
    <property type="match status" value="1"/>
</dbReference>
<dbReference type="GO" id="GO:0005524">
    <property type="term" value="F:ATP binding"/>
    <property type="evidence" value="ECO:0007669"/>
    <property type="project" value="UniProtKB-UniRule"/>
</dbReference>
<proteinExistence type="predicted"/>
<dbReference type="Gene3D" id="3.30.200.20">
    <property type="entry name" value="Phosphorylase Kinase, domain 1"/>
    <property type="match status" value="1"/>
</dbReference>
<dbReference type="PROSITE" id="PS50011">
    <property type="entry name" value="PROTEIN_KINASE_DOM"/>
    <property type="match status" value="1"/>
</dbReference>
<evidence type="ECO:0000256" key="6">
    <source>
        <dbReference type="ARBA" id="ARBA00022840"/>
    </source>
</evidence>
<dbReference type="EC" id="2.7.11.1" evidence="1"/>
<dbReference type="InterPro" id="IPR051334">
    <property type="entry name" value="SRPK"/>
</dbReference>
<dbReference type="PROSITE" id="PS00107">
    <property type="entry name" value="PROTEIN_KINASE_ATP"/>
    <property type="match status" value="1"/>
</dbReference>
<keyword evidence="6 9" id="KW-0067">ATP-binding</keyword>
<comment type="catalytic activity">
    <reaction evidence="7">
        <text>L-threonyl-[protein] + ATP = O-phospho-L-threonyl-[protein] + ADP + H(+)</text>
        <dbReference type="Rhea" id="RHEA:46608"/>
        <dbReference type="Rhea" id="RHEA-COMP:11060"/>
        <dbReference type="Rhea" id="RHEA-COMP:11605"/>
        <dbReference type="ChEBI" id="CHEBI:15378"/>
        <dbReference type="ChEBI" id="CHEBI:30013"/>
        <dbReference type="ChEBI" id="CHEBI:30616"/>
        <dbReference type="ChEBI" id="CHEBI:61977"/>
        <dbReference type="ChEBI" id="CHEBI:456216"/>
        <dbReference type="EC" id="2.7.11.1"/>
    </reaction>
</comment>
<evidence type="ECO:0000256" key="1">
    <source>
        <dbReference type="ARBA" id="ARBA00012513"/>
    </source>
</evidence>
<keyword evidence="3" id="KW-0808">Transferase</keyword>
<evidence type="ECO:0000256" key="3">
    <source>
        <dbReference type="ARBA" id="ARBA00022679"/>
    </source>
</evidence>
<evidence type="ECO:0000313" key="12">
    <source>
        <dbReference type="Proteomes" id="UP000076154"/>
    </source>
</evidence>
<evidence type="ECO:0000256" key="2">
    <source>
        <dbReference type="ARBA" id="ARBA00022527"/>
    </source>
</evidence>
<dbReference type="PANTHER" id="PTHR47634:SF9">
    <property type="entry name" value="PROTEIN KINASE DOMAIN-CONTAINING PROTEIN-RELATED"/>
    <property type="match status" value="1"/>
</dbReference>
<dbReference type="InterPro" id="IPR000719">
    <property type="entry name" value="Prot_kinase_dom"/>
</dbReference>
<comment type="caution">
    <text evidence="11">The sequence shown here is derived from an EMBL/GenBank/DDBJ whole genome shotgun (WGS) entry which is preliminary data.</text>
</comment>
<dbReference type="Gene3D" id="1.10.510.10">
    <property type="entry name" value="Transferase(Phosphotransferase) domain 1"/>
    <property type="match status" value="1"/>
</dbReference>
<dbReference type="OrthoDB" id="5979581at2759"/>
<keyword evidence="4 9" id="KW-0547">Nucleotide-binding</keyword>
<evidence type="ECO:0000256" key="8">
    <source>
        <dbReference type="ARBA" id="ARBA00048679"/>
    </source>
</evidence>
<dbReference type="AlphaFoldDB" id="A0A369J5F0"/>
<reference evidence="11" key="1">
    <citation type="submission" date="2018-04" db="EMBL/GenBank/DDBJ databases">
        <title>Whole genome sequencing of Hypsizygus marmoreus.</title>
        <authorList>
            <person name="Choi I.-G."/>
            <person name="Min B."/>
            <person name="Kim J.-G."/>
            <person name="Kim S."/>
            <person name="Oh Y.-L."/>
            <person name="Kong W.-S."/>
            <person name="Park H."/>
            <person name="Jeong J."/>
            <person name="Song E.-S."/>
        </authorList>
    </citation>
    <scope>NUCLEOTIDE SEQUENCE [LARGE SCALE GENOMIC DNA]</scope>
    <source>
        <strain evidence="11">51987-8</strain>
    </source>
</reference>
<dbReference type="STRING" id="39966.A0A369J5F0"/>
<organism evidence="11 12">
    <name type="scientific">Hypsizygus marmoreus</name>
    <name type="common">White beech mushroom</name>
    <name type="synonym">Agaricus marmoreus</name>
    <dbReference type="NCBI Taxonomy" id="39966"/>
    <lineage>
        <taxon>Eukaryota</taxon>
        <taxon>Fungi</taxon>
        <taxon>Dikarya</taxon>
        <taxon>Basidiomycota</taxon>
        <taxon>Agaricomycotina</taxon>
        <taxon>Agaricomycetes</taxon>
        <taxon>Agaricomycetidae</taxon>
        <taxon>Agaricales</taxon>
        <taxon>Tricholomatineae</taxon>
        <taxon>Lyophyllaceae</taxon>
        <taxon>Hypsizygus</taxon>
    </lineage>
</organism>
<feature type="binding site" evidence="9">
    <location>
        <position position="177"/>
    </location>
    <ligand>
        <name>ATP</name>
        <dbReference type="ChEBI" id="CHEBI:30616"/>
    </ligand>
</feature>
<dbReference type="EMBL" id="LUEZ02000138">
    <property type="protein sequence ID" value="RDB15827.1"/>
    <property type="molecule type" value="Genomic_DNA"/>
</dbReference>
<keyword evidence="5 11" id="KW-0418">Kinase</keyword>
<dbReference type="InterPro" id="IPR011009">
    <property type="entry name" value="Kinase-like_dom_sf"/>
</dbReference>
<dbReference type="GO" id="GO:0004674">
    <property type="term" value="F:protein serine/threonine kinase activity"/>
    <property type="evidence" value="ECO:0007669"/>
    <property type="project" value="UniProtKB-KW"/>
</dbReference>
<dbReference type="InterPro" id="IPR017441">
    <property type="entry name" value="Protein_kinase_ATP_BS"/>
</dbReference>
<evidence type="ECO:0000256" key="4">
    <source>
        <dbReference type="ARBA" id="ARBA00022741"/>
    </source>
</evidence>
<evidence type="ECO:0000259" key="10">
    <source>
        <dbReference type="PROSITE" id="PS50011"/>
    </source>
</evidence>
<dbReference type="PANTHER" id="PTHR47634">
    <property type="entry name" value="PROTEIN KINASE DOMAIN-CONTAINING PROTEIN-RELATED"/>
    <property type="match status" value="1"/>
</dbReference>
<dbReference type="GO" id="GO:0050684">
    <property type="term" value="P:regulation of mRNA processing"/>
    <property type="evidence" value="ECO:0007669"/>
    <property type="project" value="TreeGrafter"/>
</dbReference>
<comment type="catalytic activity">
    <reaction evidence="8">
        <text>L-seryl-[protein] + ATP = O-phospho-L-seryl-[protein] + ADP + H(+)</text>
        <dbReference type="Rhea" id="RHEA:17989"/>
        <dbReference type="Rhea" id="RHEA-COMP:9863"/>
        <dbReference type="Rhea" id="RHEA-COMP:11604"/>
        <dbReference type="ChEBI" id="CHEBI:15378"/>
        <dbReference type="ChEBI" id="CHEBI:29999"/>
        <dbReference type="ChEBI" id="CHEBI:30616"/>
        <dbReference type="ChEBI" id="CHEBI:83421"/>
        <dbReference type="ChEBI" id="CHEBI:456216"/>
        <dbReference type="EC" id="2.7.11.1"/>
    </reaction>
</comment>
<dbReference type="Pfam" id="PF00069">
    <property type="entry name" value="Pkinase"/>
    <property type="match status" value="1"/>
</dbReference>
<accession>A0A369J5F0</accession>
<dbReference type="GO" id="GO:0000245">
    <property type="term" value="P:spliceosomal complex assembly"/>
    <property type="evidence" value="ECO:0007669"/>
    <property type="project" value="TreeGrafter"/>
</dbReference>
<dbReference type="InParanoid" id="A0A369J5F0"/>
<keyword evidence="2" id="KW-0723">Serine/threonine-protein kinase</keyword>
<feature type="domain" description="Protein kinase" evidence="10">
    <location>
        <begin position="146"/>
        <end position="521"/>
    </location>
</feature>
<dbReference type="SUPFAM" id="SSF56112">
    <property type="entry name" value="Protein kinase-like (PK-like)"/>
    <property type="match status" value="1"/>
</dbReference>
<evidence type="ECO:0000256" key="9">
    <source>
        <dbReference type="PROSITE-ProRule" id="PRU10141"/>
    </source>
</evidence>
<evidence type="ECO:0000256" key="7">
    <source>
        <dbReference type="ARBA" id="ARBA00047899"/>
    </source>
</evidence>
<evidence type="ECO:0000313" key="11">
    <source>
        <dbReference type="EMBL" id="RDB15827.1"/>
    </source>
</evidence>